<dbReference type="EMBL" id="CM023482">
    <property type="protein sequence ID" value="KAH6939652.1"/>
    <property type="molecule type" value="Genomic_DNA"/>
</dbReference>
<reference evidence="1" key="1">
    <citation type="submission" date="2020-05" db="EMBL/GenBank/DDBJ databases">
        <title>Large-scale comparative analyses of tick genomes elucidate their genetic diversity and vector capacities.</title>
        <authorList>
            <person name="Jia N."/>
            <person name="Wang J."/>
            <person name="Shi W."/>
            <person name="Du L."/>
            <person name="Sun Y."/>
            <person name="Zhan W."/>
            <person name="Jiang J."/>
            <person name="Wang Q."/>
            <person name="Zhang B."/>
            <person name="Ji P."/>
            <person name="Sakyi L.B."/>
            <person name="Cui X."/>
            <person name="Yuan T."/>
            <person name="Jiang B."/>
            <person name="Yang W."/>
            <person name="Lam T.T.-Y."/>
            <person name="Chang Q."/>
            <person name="Ding S."/>
            <person name="Wang X."/>
            <person name="Zhu J."/>
            <person name="Ruan X."/>
            <person name="Zhao L."/>
            <person name="Wei J."/>
            <person name="Que T."/>
            <person name="Du C."/>
            <person name="Cheng J."/>
            <person name="Dai P."/>
            <person name="Han X."/>
            <person name="Huang E."/>
            <person name="Gao Y."/>
            <person name="Liu J."/>
            <person name="Shao H."/>
            <person name="Ye R."/>
            <person name="Li L."/>
            <person name="Wei W."/>
            <person name="Wang X."/>
            <person name="Wang C."/>
            <person name="Yang T."/>
            <person name="Huo Q."/>
            <person name="Li W."/>
            <person name="Guo W."/>
            <person name="Chen H."/>
            <person name="Zhou L."/>
            <person name="Ni X."/>
            <person name="Tian J."/>
            <person name="Zhou Y."/>
            <person name="Sheng Y."/>
            <person name="Liu T."/>
            <person name="Pan Y."/>
            <person name="Xia L."/>
            <person name="Li J."/>
            <person name="Zhao F."/>
            <person name="Cao W."/>
        </authorList>
    </citation>
    <scope>NUCLEOTIDE SEQUENCE</scope>
    <source>
        <strain evidence="1">Hyas-2018</strain>
    </source>
</reference>
<sequence>MAGGDAPAPAVKAEMQDDSGSSIISYVIVICCFVLIGLLIFLLIYGEHLQMSIRKSEQRRRCEAADCERVKKMMHLGPVSGDLPCRDFYSYVCSPWASANIKGINVSWLGSQKYVDDMQADMKKREPNNTYQTVLDMVLITYRSCLLSATEDLDSGIRPVFDKFHLVNWPQFTYSDSESYHVFQELVNLDMKWGMRVVFVFENALFGEGTLERRLSIQATPYACPFSPESNKSLESTYAEYVKEVLRLFSYDDDAAAQELVDINLKLCRAAKSMHRVQTSHTLREIAAVTKDMGLPENAWRKALEPMGAVTTSTRFHANLFYIREALTSLIKTLPPESSMRFFGFSILTQMAGHQESLRKVMDKYYFFEHPVERSPIQVENCMAFIFSHFMEAWNLYVLSVSSTKKDSSNDVSHIVASIKNSMTRRIRSSQWMDELSKSRTLEKLKRTTVVPPVIGPYLKTFNLAERYADLEALSPTDYYGNQLKIRANNAQYNVRGNKRSSGQRNVALAGGDANLAMNMVHVYAGLLRLPFYSADVPLAIKYGGLGSATGRLLALLFTGTSVKKDVIGSTAHWWTGGAYREYKKRAMCFAQQADPNAAFGEEADFLADYLGARVALDALLYAMADRKTRLVIPGIALSDEQLFFITYCHVMCASVDFEGKLMLPERALKRCNGAVMNMPEFAKAFKCNHSDADKDAILNPAHKCTLY</sequence>
<proteinExistence type="predicted"/>
<organism evidence="1 2">
    <name type="scientific">Hyalomma asiaticum</name>
    <name type="common">Tick</name>
    <dbReference type="NCBI Taxonomy" id="266040"/>
    <lineage>
        <taxon>Eukaryota</taxon>
        <taxon>Metazoa</taxon>
        <taxon>Ecdysozoa</taxon>
        <taxon>Arthropoda</taxon>
        <taxon>Chelicerata</taxon>
        <taxon>Arachnida</taxon>
        <taxon>Acari</taxon>
        <taxon>Parasitiformes</taxon>
        <taxon>Ixodida</taxon>
        <taxon>Ixodoidea</taxon>
        <taxon>Ixodidae</taxon>
        <taxon>Hyalomminae</taxon>
        <taxon>Hyalomma</taxon>
    </lineage>
</organism>
<name>A0ACB7T2L1_HYAAI</name>
<gene>
    <name evidence="1" type="ORF">HPB50_020285</name>
</gene>
<accession>A0ACB7T2L1</accession>
<dbReference type="Proteomes" id="UP000821845">
    <property type="component" value="Chromosome 2"/>
</dbReference>
<evidence type="ECO:0000313" key="2">
    <source>
        <dbReference type="Proteomes" id="UP000821845"/>
    </source>
</evidence>
<evidence type="ECO:0000313" key="1">
    <source>
        <dbReference type="EMBL" id="KAH6939652.1"/>
    </source>
</evidence>
<comment type="caution">
    <text evidence="1">The sequence shown here is derived from an EMBL/GenBank/DDBJ whole genome shotgun (WGS) entry which is preliminary data.</text>
</comment>
<protein>
    <submittedName>
        <fullName evidence="1">Uncharacterized protein</fullName>
    </submittedName>
</protein>
<keyword evidence="2" id="KW-1185">Reference proteome</keyword>